<comment type="catalytic activity">
    <reaction evidence="2">
        <text>3',5'-cyclic CMP + H2O = CMP + H(+)</text>
        <dbReference type="Rhea" id="RHEA:72675"/>
        <dbReference type="ChEBI" id="CHEBI:15377"/>
        <dbReference type="ChEBI" id="CHEBI:15378"/>
        <dbReference type="ChEBI" id="CHEBI:58003"/>
        <dbReference type="ChEBI" id="CHEBI:60377"/>
    </reaction>
    <physiologicalReaction direction="left-to-right" evidence="2">
        <dbReference type="Rhea" id="RHEA:72676"/>
    </physiologicalReaction>
</comment>
<dbReference type="RefSeq" id="WP_377563413.1">
    <property type="nucleotide sequence ID" value="NZ_JBHTJZ010000009.1"/>
</dbReference>
<dbReference type="PANTHER" id="PTHR46018">
    <property type="entry name" value="ZINC PHOSPHODIESTERASE ELAC PROTEIN 1"/>
    <property type="match status" value="1"/>
</dbReference>
<accession>A0ABW3HP90</accession>
<protein>
    <submittedName>
        <fullName evidence="6">MBL fold metallo-hydrolase</fullName>
    </submittedName>
</protein>
<name>A0ABW3HP90_9BACL</name>
<keyword evidence="1" id="KW-0862">Zinc</keyword>
<comment type="caution">
    <text evidence="6">The sequence shown here is derived from an EMBL/GenBank/DDBJ whole genome shotgun (WGS) entry which is preliminary data.</text>
</comment>
<comment type="function">
    <text evidence="3">Counteracts the endogenous Pycsar antiviral defense system. Phosphodiesterase that enables metal-dependent hydrolysis of host cyclic nucleotide Pycsar defense signals such as cCMP and cUMP.</text>
</comment>
<evidence type="ECO:0000259" key="5">
    <source>
        <dbReference type="SMART" id="SM00849"/>
    </source>
</evidence>
<evidence type="ECO:0000256" key="4">
    <source>
        <dbReference type="ARBA" id="ARBA00048505"/>
    </source>
</evidence>
<reference evidence="7" key="1">
    <citation type="journal article" date="2019" name="Int. J. Syst. Evol. Microbiol.">
        <title>The Global Catalogue of Microorganisms (GCM) 10K type strain sequencing project: providing services to taxonomists for standard genome sequencing and annotation.</title>
        <authorList>
            <consortium name="The Broad Institute Genomics Platform"/>
            <consortium name="The Broad Institute Genome Sequencing Center for Infectious Disease"/>
            <person name="Wu L."/>
            <person name="Ma J."/>
        </authorList>
    </citation>
    <scope>NUCLEOTIDE SEQUENCE [LARGE SCALE GENOMIC DNA]</scope>
    <source>
        <strain evidence="7">CCUG 59129</strain>
    </source>
</reference>
<evidence type="ECO:0000313" key="7">
    <source>
        <dbReference type="Proteomes" id="UP001596989"/>
    </source>
</evidence>
<feature type="domain" description="Metallo-beta-lactamase" evidence="5">
    <location>
        <begin position="17"/>
        <end position="215"/>
    </location>
</feature>
<evidence type="ECO:0000256" key="1">
    <source>
        <dbReference type="ARBA" id="ARBA00022833"/>
    </source>
</evidence>
<proteinExistence type="predicted"/>
<evidence type="ECO:0000256" key="3">
    <source>
        <dbReference type="ARBA" id="ARBA00034301"/>
    </source>
</evidence>
<keyword evidence="7" id="KW-1185">Reference proteome</keyword>
<dbReference type="SMART" id="SM00849">
    <property type="entry name" value="Lactamase_B"/>
    <property type="match status" value="1"/>
</dbReference>
<dbReference type="Gene3D" id="3.60.15.10">
    <property type="entry name" value="Ribonuclease Z/Hydroxyacylglutathione hydrolase-like"/>
    <property type="match status" value="1"/>
</dbReference>
<dbReference type="InterPro" id="IPR036866">
    <property type="entry name" value="RibonucZ/Hydroxyglut_hydro"/>
</dbReference>
<dbReference type="Proteomes" id="UP001596989">
    <property type="component" value="Unassembled WGS sequence"/>
</dbReference>
<gene>
    <name evidence="6" type="ORF">ACFQ2I_07955</name>
</gene>
<sequence>MQITMLGTGSAFAKKYYNNNALVETDGCRLLVDCGITLPTALHKKGLQFDALDGVLISHMHGDHVGGLEEYAFQMLFKYGRKPLLYIADTLVEPLWEQTLRGGLTQGDLTSLEDFFVVKPLVPGQYYTLAPDLKVKLIQTKHIPNKDSYSFLFNDSFFYSADMKFDGELVMQLIENGVTTVYHDCQLEQPGMVHATLDELLTLPEDVQKKVWLMHYGDAMDDYRGRTGLMRIVEQGVAYSV</sequence>
<dbReference type="SUPFAM" id="SSF56281">
    <property type="entry name" value="Metallo-hydrolase/oxidoreductase"/>
    <property type="match status" value="1"/>
</dbReference>
<dbReference type="InterPro" id="IPR001279">
    <property type="entry name" value="Metallo-B-lactamas"/>
</dbReference>
<evidence type="ECO:0000256" key="2">
    <source>
        <dbReference type="ARBA" id="ARBA00034221"/>
    </source>
</evidence>
<dbReference type="EMBL" id="JBHTJZ010000009">
    <property type="protein sequence ID" value="MFD0959321.1"/>
    <property type="molecule type" value="Genomic_DNA"/>
</dbReference>
<organism evidence="6 7">
    <name type="scientific">Paenibacillus chungangensis</name>
    <dbReference type="NCBI Taxonomy" id="696535"/>
    <lineage>
        <taxon>Bacteria</taxon>
        <taxon>Bacillati</taxon>
        <taxon>Bacillota</taxon>
        <taxon>Bacilli</taxon>
        <taxon>Bacillales</taxon>
        <taxon>Paenibacillaceae</taxon>
        <taxon>Paenibacillus</taxon>
    </lineage>
</organism>
<comment type="catalytic activity">
    <reaction evidence="4">
        <text>3',5'-cyclic UMP + H2O = UMP + H(+)</text>
        <dbReference type="Rhea" id="RHEA:70575"/>
        <dbReference type="ChEBI" id="CHEBI:15377"/>
        <dbReference type="ChEBI" id="CHEBI:15378"/>
        <dbReference type="ChEBI" id="CHEBI:57865"/>
        <dbReference type="ChEBI" id="CHEBI:184387"/>
    </reaction>
    <physiologicalReaction direction="left-to-right" evidence="4">
        <dbReference type="Rhea" id="RHEA:70576"/>
    </physiologicalReaction>
</comment>
<evidence type="ECO:0000313" key="6">
    <source>
        <dbReference type="EMBL" id="MFD0959321.1"/>
    </source>
</evidence>
<dbReference type="Pfam" id="PF23023">
    <property type="entry name" value="Anti-Pycsar_Apyc1"/>
    <property type="match status" value="1"/>
</dbReference>
<dbReference type="PANTHER" id="PTHR46018:SF4">
    <property type="entry name" value="METALLO-HYDROLASE YHFI-RELATED"/>
    <property type="match status" value="1"/>
</dbReference>